<accession>A0ABP9URE0</accession>
<reference evidence="3 4" key="1">
    <citation type="submission" date="2024-02" db="EMBL/GenBank/DDBJ databases">
        <title>Haloferula sargassicola NBRC 104335.</title>
        <authorList>
            <person name="Ichikawa N."/>
            <person name="Katano-Makiyama Y."/>
            <person name="Hidaka K."/>
        </authorList>
    </citation>
    <scope>NUCLEOTIDE SEQUENCE [LARGE SCALE GENOMIC DNA]</scope>
    <source>
        <strain evidence="3 4">NBRC 104335</strain>
    </source>
</reference>
<evidence type="ECO:0000256" key="1">
    <source>
        <dbReference type="SAM" id="MobiDB-lite"/>
    </source>
</evidence>
<dbReference type="SUPFAM" id="SSF49785">
    <property type="entry name" value="Galactose-binding domain-like"/>
    <property type="match status" value="1"/>
</dbReference>
<dbReference type="Proteomes" id="UP001476282">
    <property type="component" value="Unassembled WGS sequence"/>
</dbReference>
<dbReference type="Gene3D" id="2.60.120.260">
    <property type="entry name" value="Galactose-binding domain-like"/>
    <property type="match status" value="2"/>
</dbReference>
<dbReference type="PROSITE" id="PS50022">
    <property type="entry name" value="FA58C_3"/>
    <property type="match status" value="1"/>
</dbReference>
<dbReference type="EMBL" id="BAABRI010000013">
    <property type="protein sequence ID" value="GAA5483262.1"/>
    <property type="molecule type" value="Genomic_DNA"/>
</dbReference>
<keyword evidence="4" id="KW-1185">Reference proteome</keyword>
<comment type="caution">
    <text evidence="3">The sequence shown here is derived from an EMBL/GenBank/DDBJ whole genome shotgun (WGS) entry which is preliminary data.</text>
</comment>
<evidence type="ECO:0000313" key="3">
    <source>
        <dbReference type="EMBL" id="GAA5483262.1"/>
    </source>
</evidence>
<dbReference type="PANTHER" id="PTHR19328">
    <property type="entry name" value="HEDGEHOG-INTERACTING PROTEIN"/>
    <property type="match status" value="1"/>
</dbReference>
<dbReference type="InterPro" id="IPR011042">
    <property type="entry name" value="6-blade_b-propeller_TolB-like"/>
</dbReference>
<sequence length="1528" mass="162699">MLGRRSLISWSAQVFRWAIAWGGVTAASGQLPGLDAPVPIGGFANGVFPVSPPGTASGWQVVNAFPALTFVDPLWLAEVPGADELLVVGKSGQLWRFPKDPEVAAAEVVEVLDWREHTQFSEDQGFYSAVFHPRFGPATGEVPYVFVCYNHRPALAGADANHSYWRVSRFTWDFATGTLDPASEFVLMNQYDRCRWHNGGAMFFDNEGFLNITCGDGGDSSQGGGLTGPDGALSRTQRLDGGLFSGLFRIDVDNDPSRSHPIRRQPASPTNKPAGWPPSETKGYGIPNDNPWQDPAGGVLEEYASLGWRSPHTAHYDAVAGEVWVGDVGEGSREEMTRATAGDNAQWGYREGDIGGPAERPAELIGNDRPPFLVYPRSVGSCIIGGMRYRGAKWQDLLGGKILFGDHARGRVWTASVEENTPPVMEEIVAGLPTGDKAGLANFCTDASGEVYLMMVNGTNQSGGTIRKLTTAGISSEPPALLSQTGVFTNLATLETAPGVIPYEVANPLWSDGAAKQRWVILPNDGTHDSAAEDIVFSEKGNWVFPAGTVFVKHFEVSLSEIDPSQVKRLETRFLVCTENGGKYGMTYKWNEAGTDAELLAGGLSEAYEVVSAAGVTETRNWDYPSRGDCLLCHNPAAGQALGFRTAQLNRPHLYPSTGRTANQLATFNSLGMFDRTLTAEELADYIEARPLDDTTAPLEHRVRSYLDSNCSHCHRPGGQFEGFDARLGTPLQQQGLIDAVLRGNFDLGPDGRYIKPGDPSLSALHVRLAAVGDGNAMPPLAKNVVDDKAVTALNAWINGLDPAEFETIGAPQARYVRLVAWSEVNGNPWTTVGEFTILDGNGDAVPAASVDVSDFDSEELVGEFAPASNAVDDDPDTYWHTEWSASTPSHPHQITLDLGSSRELGGYVYTPRQDFANGRIADYQVSYSLDASTWTVMDEGTWPDSAAVQRFDGLVARRPARCQIAGPQSTVDGSFEVSIVFDTDVAGFDASGIQVTGGGVSDLRGSGYYYVATISPVDPTVQVSVATDAVNPSGVGSLASETLSFHFIDTLPPVPVFTGVPSQVAGPFQIGLGFGEPVSGLEAADFSIVNGRLDAISPDGDDYRLTVTPDSEGLVAISILPGAVVDAAANVMVEGTTVSVLYLEELLARNAGEASFLGGGMAVVPDAAAPHGEYLWLPEGGYPGNFDPPVKTDHRAEYGFVIRRAGDYRLRGLIRSTDASSDSFWVEIDGSQALGDVYLWDTQPVGAPDYQWDYLSDRNGADPVVLNLAEGARVVTVYGRDDGTRLDRLELESVRPLATLSGPPGSVGGAFTAGLVFSEPVSGLDPTDFTIHGGVVTAVTGGGSSYFVDVSPSATPVSLVLPADVVTDGEGALNFASNSISVTYLTPYLQWAQTYGVDGSAASLLADEDGDGVAKLLEFAFGLRPDRADGHVDDPAVSPPSGLPVAEMVDTGENARLALRFLRRKDMAGLIYEAQFGPTPGSFSPATGAPVVESIDATWERVTVSDSESIGTSAARFGRVKVSYPSP</sequence>
<dbReference type="Pfam" id="PF00754">
    <property type="entry name" value="F5_F8_type_C"/>
    <property type="match status" value="1"/>
</dbReference>
<protein>
    <recommendedName>
        <fullName evidence="2">F5/8 type C domain-containing protein</fullName>
    </recommendedName>
</protein>
<dbReference type="InterPro" id="IPR044048">
    <property type="entry name" value="Big_12"/>
</dbReference>
<name>A0ABP9URE0_9BACT</name>
<evidence type="ECO:0000259" key="2">
    <source>
        <dbReference type="PROSITE" id="PS50022"/>
    </source>
</evidence>
<dbReference type="Pfam" id="PF19078">
    <property type="entry name" value="Big_12"/>
    <property type="match status" value="1"/>
</dbReference>
<proteinExistence type="predicted"/>
<feature type="region of interest" description="Disordered" evidence="1">
    <location>
        <begin position="252"/>
        <end position="284"/>
    </location>
</feature>
<dbReference type="InterPro" id="IPR008979">
    <property type="entry name" value="Galactose-bd-like_sf"/>
</dbReference>
<dbReference type="PANTHER" id="PTHR19328:SF75">
    <property type="entry name" value="ALDOSE SUGAR DEHYDROGENASE YLII"/>
    <property type="match status" value="1"/>
</dbReference>
<evidence type="ECO:0000313" key="4">
    <source>
        <dbReference type="Proteomes" id="UP001476282"/>
    </source>
</evidence>
<dbReference type="InterPro" id="IPR000421">
    <property type="entry name" value="FA58C"/>
</dbReference>
<dbReference type="Gene3D" id="2.120.10.30">
    <property type="entry name" value="TolB, C-terminal domain"/>
    <property type="match status" value="1"/>
</dbReference>
<organism evidence="3 4">
    <name type="scientific">Haloferula sargassicola</name>
    <dbReference type="NCBI Taxonomy" id="490096"/>
    <lineage>
        <taxon>Bacteria</taxon>
        <taxon>Pseudomonadati</taxon>
        <taxon>Verrucomicrobiota</taxon>
        <taxon>Verrucomicrobiia</taxon>
        <taxon>Verrucomicrobiales</taxon>
        <taxon>Verrucomicrobiaceae</taxon>
        <taxon>Haloferula</taxon>
    </lineage>
</organism>
<feature type="domain" description="F5/8 type C" evidence="2">
    <location>
        <begin position="833"/>
        <end position="936"/>
    </location>
</feature>
<gene>
    <name evidence="3" type="ORF">Hsar01_02492</name>
</gene>